<dbReference type="InterPro" id="IPR011010">
    <property type="entry name" value="DNA_brk_join_enz"/>
</dbReference>
<feature type="region of interest" description="Disordered" evidence="2">
    <location>
        <begin position="268"/>
        <end position="346"/>
    </location>
</feature>
<sequence>MSAKQQSRPRRRPRDDLLLFLAVSLYFAGPRYVMALWITMVTSRRISEALQLRASDVFLDGGHMQDAPHIFFQKREENKAFQGMGKLGADCIAARLAPDVVTTLREVMDKGVQRCVLPPLEPFRKSHPRVFQDFLPRSSKAFHWPIDSGYLFPAQTKKAKQPWMARQTVWQAVTHVGKVMFALTGRRRWNVRFKGSHVTVHGATRHTASALLLSNPKDAQRASEHVIMEIQQRLDVGTFRRHYCHAHEEDVAKALENASVQVRFAMPNEDPEAMPPNQDPEPVVHSPSTADAADPVPCPLSTTKDMALAAMSSSQDTVKSHASRNAWRQKKRKAGMPESLANTKHG</sequence>
<dbReference type="Gene3D" id="1.10.443.10">
    <property type="entry name" value="Intergrase catalytic core"/>
    <property type="match status" value="1"/>
</dbReference>
<reference evidence="3 4" key="1">
    <citation type="submission" date="2016-02" db="EMBL/GenBank/DDBJ databases">
        <title>Genome analysis of coral dinoflagellate symbionts highlights evolutionary adaptations to a symbiotic lifestyle.</title>
        <authorList>
            <person name="Aranda M."/>
            <person name="Li Y."/>
            <person name="Liew Y.J."/>
            <person name="Baumgarten S."/>
            <person name="Simakov O."/>
            <person name="Wilson M."/>
            <person name="Piel J."/>
            <person name="Ashoor H."/>
            <person name="Bougouffa S."/>
            <person name="Bajic V.B."/>
            <person name="Ryu T."/>
            <person name="Ravasi T."/>
            <person name="Bayer T."/>
            <person name="Micklem G."/>
            <person name="Kim H."/>
            <person name="Bhak J."/>
            <person name="Lajeunesse T.C."/>
            <person name="Voolstra C.R."/>
        </authorList>
    </citation>
    <scope>NUCLEOTIDE SEQUENCE [LARGE SCALE GENOMIC DNA]</scope>
    <source>
        <strain evidence="3 4">CCMP2467</strain>
    </source>
</reference>
<name>A0A1Q9ERJ4_SYMMI</name>
<evidence type="ECO:0000256" key="2">
    <source>
        <dbReference type="SAM" id="MobiDB-lite"/>
    </source>
</evidence>
<dbReference type="GO" id="GO:0006310">
    <property type="term" value="P:DNA recombination"/>
    <property type="evidence" value="ECO:0007669"/>
    <property type="project" value="UniProtKB-KW"/>
</dbReference>
<accession>A0A1Q9ERJ4</accession>
<dbReference type="InterPro" id="IPR013762">
    <property type="entry name" value="Integrase-like_cat_sf"/>
</dbReference>
<protein>
    <submittedName>
        <fullName evidence="3">Uncharacterized protein</fullName>
    </submittedName>
</protein>
<dbReference type="AlphaFoldDB" id="A0A1Q9ERJ4"/>
<gene>
    <name evidence="3" type="ORF">AK812_SmicGene6264</name>
</gene>
<comment type="caution">
    <text evidence="3">The sequence shown here is derived from an EMBL/GenBank/DDBJ whole genome shotgun (WGS) entry which is preliminary data.</text>
</comment>
<dbReference type="GO" id="GO:0015074">
    <property type="term" value="P:DNA integration"/>
    <property type="evidence" value="ECO:0007669"/>
    <property type="project" value="InterPro"/>
</dbReference>
<evidence type="ECO:0000256" key="1">
    <source>
        <dbReference type="ARBA" id="ARBA00023172"/>
    </source>
</evidence>
<proteinExistence type="predicted"/>
<evidence type="ECO:0000313" key="4">
    <source>
        <dbReference type="Proteomes" id="UP000186817"/>
    </source>
</evidence>
<dbReference type="SUPFAM" id="SSF56349">
    <property type="entry name" value="DNA breaking-rejoining enzymes"/>
    <property type="match status" value="1"/>
</dbReference>
<dbReference type="EMBL" id="LSRX01000085">
    <property type="protein sequence ID" value="OLQ10045.1"/>
    <property type="molecule type" value="Genomic_DNA"/>
</dbReference>
<keyword evidence="4" id="KW-1185">Reference proteome</keyword>
<dbReference type="GO" id="GO:0003677">
    <property type="term" value="F:DNA binding"/>
    <property type="evidence" value="ECO:0007669"/>
    <property type="project" value="InterPro"/>
</dbReference>
<dbReference type="Proteomes" id="UP000186817">
    <property type="component" value="Unassembled WGS sequence"/>
</dbReference>
<dbReference type="OrthoDB" id="425368at2759"/>
<organism evidence="3 4">
    <name type="scientific">Symbiodinium microadriaticum</name>
    <name type="common">Dinoflagellate</name>
    <name type="synonym">Zooxanthella microadriatica</name>
    <dbReference type="NCBI Taxonomy" id="2951"/>
    <lineage>
        <taxon>Eukaryota</taxon>
        <taxon>Sar</taxon>
        <taxon>Alveolata</taxon>
        <taxon>Dinophyceae</taxon>
        <taxon>Suessiales</taxon>
        <taxon>Symbiodiniaceae</taxon>
        <taxon>Symbiodinium</taxon>
    </lineage>
</organism>
<evidence type="ECO:0000313" key="3">
    <source>
        <dbReference type="EMBL" id="OLQ10045.1"/>
    </source>
</evidence>
<keyword evidence="1" id="KW-0233">DNA recombination</keyword>